<organism evidence="2 3">
    <name type="scientific">Leptolyngbya subtilissima DQ-A4</name>
    <dbReference type="NCBI Taxonomy" id="2933933"/>
    <lineage>
        <taxon>Bacteria</taxon>
        <taxon>Bacillati</taxon>
        <taxon>Cyanobacteriota</taxon>
        <taxon>Cyanophyceae</taxon>
        <taxon>Leptolyngbyales</taxon>
        <taxon>Leptolyngbyaceae</taxon>
        <taxon>Leptolyngbya group</taxon>
        <taxon>Leptolyngbya</taxon>
    </lineage>
</organism>
<feature type="transmembrane region" description="Helical" evidence="1">
    <location>
        <begin position="244"/>
        <end position="262"/>
    </location>
</feature>
<keyword evidence="1" id="KW-0812">Transmembrane</keyword>
<reference evidence="2 3" key="1">
    <citation type="submission" date="2022-04" db="EMBL/GenBank/DDBJ databases">
        <title>Positive selection, recombination, and allopatry shape intraspecific diversity of widespread and dominant cyanobacteria.</title>
        <authorList>
            <person name="Wei J."/>
            <person name="Shu W."/>
            <person name="Hu C."/>
        </authorList>
    </citation>
    <scope>NUCLEOTIDE SEQUENCE [LARGE SCALE GENOMIC DNA]</scope>
    <source>
        <strain evidence="2 3">DQ-A4</strain>
    </source>
</reference>
<evidence type="ECO:0000313" key="3">
    <source>
        <dbReference type="Proteomes" id="UP001482513"/>
    </source>
</evidence>
<feature type="transmembrane region" description="Helical" evidence="1">
    <location>
        <begin position="47"/>
        <end position="65"/>
    </location>
</feature>
<gene>
    <name evidence="2" type="ORF">NC992_23070</name>
</gene>
<dbReference type="Proteomes" id="UP001482513">
    <property type="component" value="Unassembled WGS sequence"/>
</dbReference>
<evidence type="ECO:0000313" key="2">
    <source>
        <dbReference type="EMBL" id="MEP0949775.1"/>
    </source>
</evidence>
<feature type="transmembrane region" description="Helical" evidence="1">
    <location>
        <begin position="117"/>
        <end position="137"/>
    </location>
</feature>
<feature type="transmembrane region" description="Helical" evidence="1">
    <location>
        <begin position="85"/>
        <end position="105"/>
    </location>
</feature>
<feature type="transmembrane region" description="Helical" evidence="1">
    <location>
        <begin position="20"/>
        <end position="38"/>
    </location>
</feature>
<sequence>MRWLLPNIISAFDNVYSGWILWNLFLAAIPLLLSFSLFRRQSLSNRWFLAACVLVGIIGVLGLGPRTPRAVQGLYNLLQDNSSPFSWFELLWLLAVTAFAGLLSLKIFKTKQDPKGWLWWVGLVVFLIFLPNAPYVLTDIIHLIRGTSSGQIRILVVALVFIPLHAAAILLGFEAYVVSILNLAAYLKQHGAKAMILPLELTIHALSAVGIYLGRFLRFNSWDLVTDPTGVIAYTLDALTSKQPAAVIFVTFVILASLYWVMKQITLGLKLRIRYARQGIDALD</sequence>
<keyword evidence="3" id="KW-1185">Reference proteome</keyword>
<evidence type="ECO:0000256" key="1">
    <source>
        <dbReference type="SAM" id="Phobius"/>
    </source>
</evidence>
<proteinExistence type="predicted"/>
<dbReference type="Pfam" id="PF07099">
    <property type="entry name" value="DUF1361"/>
    <property type="match status" value="1"/>
</dbReference>
<name>A0ABV0KB40_9CYAN</name>
<comment type="caution">
    <text evidence="2">The sequence shown here is derived from an EMBL/GenBank/DDBJ whole genome shotgun (WGS) entry which is preliminary data.</text>
</comment>
<feature type="transmembrane region" description="Helical" evidence="1">
    <location>
        <begin position="194"/>
        <end position="214"/>
    </location>
</feature>
<feature type="transmembrane region" description="Helical" evidence="1">
    <location>
        <begin position="152"/>
        <end position="173"/>
    </location>
</feature>
<dbReference type="InterPro" id="IPR009793">
    <property type="entry name" value="DUF1361"/>
</dbReference>
<keyword evidence="1" id="KW-1133">Transmembrane helix</keyword>
<dbReference type="EMBL" id="JAMPKX010000015">
    <property type="protein sequence ID" value="MEP0949775.1"/>
    <property type="molecule type" value="Genomic_DNA"/>
</dbReference>
<protein>
    <submittedName>
        <fullName evidence="2">DUF1361 domain-containing protein</fullName>
    </submittedName>
</protein>
<keyword evidence="1" id="KW-0472">Membrane</keyword>
<dbReference type="RefSeq" id="WP_190703317.1">
    <property type="nucleotide sequence ID" value="NZ_JAMPKX010000015.1"/>
</dbReference>
<accession>A0ABV0KB40</accession>